<dbReference type="SUPFAM" id="SSF116734">
    <property type="entry name" value="DNA methylase specificity domain"/>
    <property type="match status" value="1"/>
</dbReference>
<dbReference type="Proteomes" id="UP000231192">
    <property type="component" value="Unassembled WGS sequence"/>
</dbReference>
<dbReference type="PANTHER" id="PTHR42998:SF1">
    <property type="entry name" value="TYPE I RESTRICTION ENZYME HINDI METHYLASE SUBUNIT"/>
    <property type="match status" value="1"/>
</dbReference>
<keyword evidence="2" id="KW-0238">DNA-binding</keyword>
<dbReference type="PRINTS" id="PR00507">
    <property type="entry name" value="N12N6MTFRASE"/>
</dbReference>
<name>A0A2H0UBG4_9BACT</name>
<sequence length="836" mass="96587">MKDGYIKDFATDKPVDNRKPEEAVRQGYEKELHEDYGYELEQIDIEVQIQRGEQHSLKNRNERADIVIYATKDKTKRDQSEDIIGIVETKKPTRKEGVKQLQSYMSATSCVWGVWTNGTDFEYLYREPKSGAIKREFIFKIPKNGETLSDIDRITKQSLRPAKNLKVVFHRLLNILYANTNISRKEKLGAEMIRLIFCKIIDEKYDQAALPRFRVGVDENPREVAKRIKELFEEVKKEFGRDEVFDKNEEIKLDPKSIRYVVGQLEQFSLLKTEKDVVGDAFEVFAESKLVGEKGEFFTPREIVKMAVKLVDPKPGQTIVDPACGSGGFLIYCLERVWQRMSEDKKYRGMSESDLQEQRRRIAEQSFFGIDKEADLVKIAKAYMAIIGDGKSGIVSDNTLHSPEEYNQRAKELFVDENNNLKQFDVVMTNPPFGSKIKVLKDDAKNFSLGHVWKKDGDGYIETKKEKETEPQVLFVERCLQMLKDGGRLAIVLPETYFHAPKVRYVLDYLLRGNNVLAVIDLPHNTFRPYCNAKTLLMVLEKGRPQQEKITMAVCEEIGHDHNGQLIYRFDEDNNPTDEIWNDSVPVMKELDNPSDPKNKYVFTISPKDLKGSVFVPRYYWKKLLMDIEKEADEQGFNLVTVRKLMSEGIIESYSGHGSPKGKFKGRGEVPYVRVADIVNWAMYKNPTSLIPESEYERVKANGFDLAAKDILFVRRGSYRIGSVALVAEFDTRVLLTKEIQTFRVVKEDNEYGIDAFYLLYLFSHALTQKQLYSKILIDTTLPNIGDRWKELKLPISKDRKQVESIKRRLKEAFSQKWKGQGEIESLAKEFGRFTT</sequence>
<dbReference type="InterPro" id="IPR029063">
    <property type="entry name" value="SAM-dependent_MTases_sf"/>
</dbReference>
<dbReference type="Pfam" id="PF13588">
    <property type="entry name" value="HSDR_N_2"/>
    <property type="match status" value="1"/>
</dbReference>
<proteinExistence type="predicted"/>
<evidence type="ECO:0000256" key="3">
    <source>
        <dbReference type="SAM" id="MobiDB-lite"/>
    </source>
</evidence>
<dbReference type="SUPFAM" id="SSF53335">
    <property type="entry name" value="S-adenosyl-L-methionine-dependent methyltransferases"/>
    <property type="match status" value="1"/>
</dbReference>
<feature type="region of interest" description="Disordered" evidence="3">
    <location>
        <begin position="1"/>
        <end position="22"/>
    </location>
</feature>
<keyword evidence="6" id="KW-0489">Methyltransferase</keyword>
<evidence type="ECO:0000259" key="5">
    <source>
        <dbReference type="Pfam" id="PF13588"/>
    </source>
</evidence>
<dbReference type="GO" id="GO:0009307">
    <property type="term" value="P:DNA restriction-modification system"/>
    <property type="evidence" value="ECO:0007669"/>
    <property type="project" value="UniProtKB-KW"/>
</dbReference>
<evidence type="ECO:0000256" key="2">
    <source>
        <dbReference type="ARBA" id="ARBA00023125"/>
    </source>
</evidence>
<comment type="caution">
    <text evidence="6">The sequence shown here is derived from an EMBL/GenBank/DDBJ whole genome shotgun (WGS) entry which is preliminary data.</text>
</comment>
<dbReference type="GO" id="GO:0003677">
    <property type="term" value="F:DNA binding"/>
    <property type="evidence" value="ECO:0007669"/>
    <property type="project" value="UniProtKB-KW"/>
</dbReference>
<dbReference type="GO" id="GO:0008170">
    <property type="term" value="F:N-methyltransferase activity"/>
    <property type="evidence" value="ECO:0007669"/>
    <property type="project" value="InterPro"/>
</dbReference>
<organism evidence="6 7">
    <name type="scientific">Candidatus Kaiserbacteria bacterium CG10_big_fil_rev_8_21_14_0_10_51_14</name>
    <dbReference type="NCBI Taxonomy" id="1974610"/>
    <lineage>
        <taxon>Bacteria</taxon>
        <taxon>Candidatus Kaiseribacteriota</taxon>
    </lineage>
</organism>
<dbReference type="GO" id="GO:0032259">
    <property type="term" value="P:methylation"/>
    <property type="evidence" value="ECO:0007669"/>
    <property type="project" value="UniProtKB-KW"/>
</dbReference>
<evidence type="ECO:0000259" key="4">
    <source>
        <dbReference type="Pfam" id="PF02384"/>
    </source>
</evidence>
<dbReference type="InterPro" id="IPR044946">
    <property type="entry name" value="Restrct_endonuc_typeI_TRD_sf"/>
</dbReference>
<reference evidence="7" key="1">
    <citation type="submission" date="2017-09" db="EMBL/GenBank/DDBJ databases">
        <title>Depth-based differentiation of microbial function through sediment-hosted aquifers and enrichment of novel symbionts in the deep terrestrial subsurface.</title>
        <authorList>
            <person name="Probst A.J."/>
            <person name="Ladd B."/>
            <person name="Jarett J.K."/>
            <person name="Geller-Mcgrath D.E."/>
            <person name="Sieber C.M.K."/>
            <person name="Emerson J.B."/>
            <person name="Anantharaman K."/>
            <person name="Thomas B.C."/>
            <person name="Malmstrom R."/>
            <person name="Stieglmeier M."/>
            <person name="Klingl A."/>
            <person name="Woyke T."/>
            <person name="Ryan C.M."/>
            <person name="Banfield J.F."/>
        </authorList>
    </citation>
    <scope>NUCLEOTIDE SEQUENCE [LARGE SCALE GENOMIC DNA]</scope>
</reference>
<dbReference type="Gene3D" id="3.90.220.20">
    <property type="entry name" value="DNA methylase specificity domains"/>
    <property type="match status" value="1"/>
</dbReference>
<dbReference type="InterPro" id="IPR029464">
    <property type="entry name" value="HSDR_N"/>
</dbReference>
<keyword evidence="1" id="KW-0680">Restriction system</keyword>
<dbReference type="Pfam" id="PF02384">
    <property type="entry name" value="N6_Mtase"/>
    <property type="match status" value="1"/>
</dbReference>
<dbReference type="Gene3D" id="3.40.50.150">
    <property type="entry name" value="Vaccinia Virus protein VP39"/>
    <property type="match status" value="1"/>
</dbReference>
<evidence type="ECO:0000256" key="1">
    <source>
        <dbReference type="ARBA" id="ARBA00022747"/>
    </source>
</evidence>
<feature type="domain" description="Type I restriction enzyme R protein N-terminal" evidence="5">
    <location>
        <begin position="20"/>
        <end position="142"/>
    </location>
</feature>
<keyword evidence="6" id="KW-0808">Transferase</keyword>
<dbReference type="AlphaFoldDB" id="A0A2H0UBG4"/>
<evidence type="ECO:0000313" key="6">
    <source>
        <dbReference type="EMBL" id="PIR83680.1"/>
    </source>
</evidence>
<protein>
    <submittedName>
        <fullName evidence="6">DNA methyltransferase</fullName>
    </submittedName>
</protein>
<dbReference type="InterPro" id="IPR052916">
    <property type="entry name" value="Type-I_RE_MTase_Subunit"/>
</dbReference>
<dbReference type="PANTHER" id="PTHR42998">
    <property type="entry name" value="TYPE I RESTRICTION ENZYME HINDVIIP M PROTEIN-RELATED"/>
    <property type="match status" value="1"/>
</dbReference>
<gene>
    <name evidence="6" type="ORF">COU18_03310</name>
</gene>
<dbReference type="InterPro" id="IPR003356">
    <property type="entry name" value="DNA_methylase_A-5"/>
</dbReference>
<dbReference type="EMBL" id="PFBK01000008">
    <property type="protein sequence ID" value="PIR83680.1"/>
    <property type="molecule type" value="Genomic_DNA"/>
</dbReference>
<accession>A0A2H0UBG4</accession>
<feature type="domain" description="DNA methylase adenine-specific" evidence="4">
    <location>
        <begin position="274"/>
        <end position="554"/>
    </location>
</feature>
<evidence type="ECO:0000313" key="7">
    <source>
        <dbReference type="Proteomes" id="UP000231192"/>
    </source>
</evidence>